<gene>
    <name evidence="2" type="ordered locus">Selsp_0879</name>
    <name evidence="3" type="ORF">SELSPUOL_01712</name>
</gene>
<dbReference type="STRING" id="546271.Selsp_0879"/>
<protein>
    <submittedName>
        <fullName evidence="3">Tetrapyrrole methylase</fullName>
    </submittedName>
    <submittedName>
        <fullName evidence="2">Uroporphyrin-III C/tetrapyrrole (Corrin/Porphyrin) methyltransferase</fullName>
    </submittedName>
</protein>
<sequence length="231" mass="25621">MKDAGSITVVGLGPGRFGLITLESMEAMTSGRSLLLRTAVHPSVAELKRRGVPFTSYDSWYEKAQSFEELYHAIAEDLAARARAGEEIVYAVPGSPFVAERTVIFLRDLCAKEGLELSILPGMSFIETLYGSLGIDPVEGLTILDASDAAGMTFRFSTGVLFTQVYSREIASELKLALMERMKDEREVIYLHNIALPDESVRPMPLYEIDRQTDIDHLTSLFIPCDSFQDD</sequence>
<dbReference type="Gene3D" id="3.40.1010.10">
    <property type="entry name" value="Cobalt-precorrin-4 Transmethylase, Domain 1"/>
    <property type="match status" value="1"/>
</dbReference>
<dbReference type="OrthoDB" id="9808939at2"/>
<keyword evidence="3" id="KW-0489">Methyltransferase</keyword>
<dbReference type="HOGENOM" id="CLU_038356_1_1_9"/>
<dbReference type="RefSeq" id="WP_006193003.1">
    <property type="nucleotide sequence ID" value="NC_015437.1"/>
</dbReference>
<accession>C9LW58</accession>
<dbReference type="Pfam" id="PF00590">
    <property type="entry name" value="TP_methylase"/>
    <property type="match status" value="1"/>
</dbReference>
<dbReference type="InterPro" id="IPR014777">
    <property type="entry name" value="4pyrrole_Mease_sub1"/>
</dbReference>
<dbReference type="eggNOG" id="COG3956">
    <property type="taxonomic scope" value="Bacteria"/>
</dbReference>
<feature type="domain" description="Tetrapyrrole methylase" evidence="1">
    <location>
        <begin position="7"/>
        <end position="209"/>
    </location>
</feature>
<keyword evidence="3" id="KW-0808">Transferase</keyword>
<dbReference type="EMBL" id="ACKP02000040">
    <property type="protein sequence ID" value="EEX76861.1"/>
    <property type="molecule type" value="Genomic_DNA"/>
</dbReference>
<dbReference type="GO" id="GO:0008168">
    <property type="term" value="F:methyltransferase activity"/>
    <property type="evidence" value="ECO:0007669"/>
    <property type="project" value="UniProtKB-KW"/>
</dbReference>
<dbReference type="InterPro" id="IPR035013">
    <property type="entry name" value="YabN_N"/>
</dbReference>
<evidence type="ECO:0000313" key="2">
    <source>
        <dbReference type="EMBL" id="AEB99843.1"/>
    </source>
</evidence>
<evidence type="ECO:0000259" key="1">
    <source>
        <dbReference type="Pfam" id="PF00590"/>
    </source>
</evidence>
<dbReference type="Proteomes" id="UP000003505">
    <property type="component" value="Unassembled WGS sequence"/>
</dbReference>
<evidence type="ECO:0000313" key="3">
    <source>
        <dbReference type="EMBL" id="EEX76861.1"/>
    </source>
</evidence>
<dbReference type="GO" id="GO:0032259">
    <property type="term" value="P:methylation"/>
    <property type="evidence" value="ECO:0007669"/>
    <property type="project" value="UniProtKB-KW"/>
</dbReference>
<dbReference type="EMBL" id="CP002637">
    <property type="protein sequence ID" value="AEB99843.1"/>
    <property type="molecule type" value="Genomic_DNA"/>
</dbReference>
<name>C9LW58_SELS3</name>
<evidence type="ECO:0000313" key="4">
    <source>
        <dbReference type="Proteomes" id="UP000003505"/>
    </source>
</evidence>
<keyword evidence="5" id="KW-1185">Reference proteome</keyword>
<dbReference type="Proteomes" id="UP000011124">
    <property type="component" value="Chromosome"/>
</dbReference>
<dbReference type="InterPro" id="IPR000878">
    <property type="entry name" value="4pyrrol_Mease"/>
</dbReference>
<reference evidence="3 4" key="1">
    <citation type="submission" date="2009-09" db="EMBL/GenBank/DDBJ databases">
        <authorList>
            <person name="Weinstock G."/>
            <person name="Sodergren E."/>
            <person name="Clifton S."/>
            <person name="Fulton L."/>
            <person name="Fulton B."/>
            <person name="Courtney L."/>
            <person name="Fronick C."/>
            <person name="Harrison M."/>
            <person name="Strong C."/>
            <person name="Farmer C."/>
            <person name="Delahaunty K."/>
            <person name="Markovic C."/>
            <person name="Hall O."/>
            <person name="Minx P."/>
            <person name="Tomlinson C."/>
            <person name="Mitreva M."/>
            <person name="Nelson J."/>
            <person name="Hou S."/>
            <person name="Wollam A."/>
            <person name="Pepin K.H."/>
            <person name="Johnson M."/>
            <person name="Bhonagiri V."/>
            <person name="Nash W.E."/>
            <person name="Warren W."/>
            <person name="Chinwalla A."/>
            <person name="Mardis E.R."/>
            <person name="Wilson R.K."/>
        </authorList>
    </citation>
    <scope>NUCLEOTIDE SEQUENCE [LARGE SCALE GENOMIC DNA]</scope>
    <source>
        <strain evidence="3">ATCC 35185</strain>
        <strain evidence="4">ATCC 35185 / DSM 20758 / VPI D19B-28</strain>
    </source>
</reference>
<proteinExistence type="predicted"/>
<reference evidence="2 5" key="2">
    <citation type="submission" date="2011-04" db="EMBL/GenBank/DDBJ databases">
        <title>The complete genome of Selenomonas sputigena DSM 20758.</title>
        <authorList>
            <consortium name="US DOE Joint Genome Institute (JGI-PGF)"/>
            <person name="Lucas S."/>
            <person name="Copeland A."/>
            <person name="Lapidus A."/>
            <person name="Bruce D."/>
            <person name="Goodwin L."/>
            <person name="Pitluck S."/>
            <person name="Peters L."/>
            <person name="Kyrpides N."/>
            <person name="Mavromatis K."/>
            <person name="Ivanova N."/>
            <person name="Ovchinnikova G."/>
            <person name="Teshima H."/>
            <person name="Detter J.C."/>
            <person name="Tapia R."/>
            <person name="Han C."/>
            <person name="Land M."/>
            <person name="Hauser L."/>
            <person name="Markowitz V."/>
            <person name="Cheng J.-F."/>
            <person name="Hugenholtz P."/>
            <person name="Woyke T."/>
            <person name="Wu D."/>
            <person name="Gronow S."/>
            <person name="Wellnitz S."/>
            <person name="Schneider S."/>
            <person name="Klenk H.-P."/>
            <person name="Eisen J.A."/>
        </authorList>
    </citation>
    <scope>NUCLEOTIDE SEQUENCE [LARGE SCALE GENOMIC DNA]</scope>
    <source>
        <strain evidence="2">ATCC 35185</strain>
        <strain evidence="5">ATCC 35185 / DSM 20758 / VPI D19B-28</strain>
    </source>
</reference>
<dbReference type="CDD" id="cd11723">
    <property type="entry name" value="YabN_N_like"/>
    <property type="match status" value="1"/>
</dbReference>
<dbReference type="InterPro" id="IPR035996">
    <property type="entry name" value="4pyrrol_Methylase_sf"/>
</dbReference>
<evidence type="ECO:0000313" key="5">
    <source>
        <dbReference type="Proteomes" id="UP000011124"/>
    </source>
</evidence>
<dbReference type="AlphaFoldDB" id="C9LW58"/>
<dbReference type="KEGG" id="ssg:Selsp_0879"/>
<organism evidence="3 4">
    <name type="scientific">Selenomonas sputigena (strain ATCC 35185 / DSM 20758 / CCUG 44933 / VPI D19B-28)</name>
    <dbReference type="NCBI Taxonomy" id="546271"/>
    <lineage>
        <taxon>Bacteria</taxon>
        <taxon>Bacillati</taxon>
        <taxon>Bacillota</taxon>
        <taxon>Negativicutes</taxon>
        <taxon>Selenomonadales</taxon>
        <taxon>Selenomonadaceae</taxon>
        <taxon>Selenomonas</taxon>
    </lineage>
</organism>
<dbReference type="SUPFAM" id="SSF53790">
    <property type="entry name" value="Tetrapyrrole methylase"/>
    <property type="match status" value="1"/>
</dbReference>